<dbReference type="InterPro" id="IPR036291">
    <property type="entry name" value="NAD(P)-bd_dom_sf"/>
</dbReference>
<evidence type="ECO:0000313" key="3">
    <source>
        <dbReference type="EMBL" id="KGQ09532.1"/>
    </source>
</evidence>
<comment type="pathway">
    <text evidence="1">Secondary metabolite biosynthesis.</text>
</comment>
<feature type="domain" description="Enoyl reductase (ER)" evidence="2">
    <location>
        <begin position="11"/>
        <end position="329"/>
    </location>
</feature>
<evidence type="ECO:0000256" key="1">
    <source>
        <dbReference type="ARBA" id="ARBA00005179"/>
    </source>
</evidence>
<dbReference type="STRING" id="1245745.A0A0A2VT49"/>
<dbReference type="InterPro" id="IPR020843">
    <property type="entry name" value="ER"/>
</dbReference>
<dbReference type="InterPro" id="IPR051397">
    <property type="entry name" value="Zn-ADH-like_protein"/>
</dbReference>
<dbReference type="InterPro" id="IPR011032">
    <property type="entry name" value="GroES-like_sf"/>
</dbReference>
<dbReference type="HOGENOM" id="CLU_026673_3_1_1"/>
<name>A0A0A2VT49_BEABA</name>
<dbReference type="Pfam" id="PF00107">
    <property type="entry name" value="ADH_zinc_N"/>
    <property type="match status" value="1"/>
</dbReference>
<dbReference type="PANTHER" id="PTHR43677:SF4">
    <property type="entry name" value="QUINONE OXIDOREDUCTASE-LIKE PROTEIN 2"/>
    <property type="match status" value="1"/>
</dbReference>
<reference evidence="3 4" key="1">
    <citation type="submission" date="2012-10" db="EMBL/GenBank/DDBJ databases">
        <title>Genome sequencing and analysis of entomopathogenic fungi Beauveria bassiana D1-5.</title>
        <authorList>
            <person name="Li Q."/>
            <person name="Wang L."/>
            <person name="Zhang Z."/>
            <person name="Wang Q."/>
            <person name="Ren J."/>
            <person name="Wang M."/>
            <person name="Xu W."/>
            <person name="Wang J."/>
            <person name="Lu Y."/>
            <person name="Du Q."/>
            <person name="Sun Z."/>
        </authorList>
    </citation>
    <scope>NUCLEOTIDE SEQUENCE [LARGE SCALE GENOMIC DNA]</scope>
    <source>
        <strain evidence="3 4">D1-5</strain>
    </source>
</reference>
<dbReference type="InterPro" id="IPR013149">
    <property type="entry name" value="ADH-like_C"/>
</dbReference>
<dbReference type="GO" id="GO:0016491">
    <property type="term" value="F:oxidoreductase activity"/>
    <property type="evidence" value="ECO:0007669"/>
    <property type="project" value="InterPro"/>
</dbReference>
<dbReference type="AlphaFoldDB" id="A0A0A2VT49"/>
<dbReference type="Proteomes" id="UP000030106">
    <property type="component" value="Unassembled WGS sequence"/>
</dbReference>
<comment type="caution">
    <text evidence="3">The sequence shown here is derived from an EMBL/GenBank/DDBJ whole genome shotgun (WGS) entry which is preliminary data.</text>
</comment>
<dbReference type="PANTHER" id="PTHR43677">
    <property type="entry name" value="SHORT-CHAIN DEHYDROGENASE/REDUCTASE"/>
    <property type="match status" value="1"/>
</dbReference>
<dbReference type="Pfam" id="PF08240">
    <property type="entry name" value="ADH_N"/>
    <property type="match status" value="1"/>
</dbReference>
<organism evidence="3 4">
    <name type="scientific">Beauveria bassiana D1-5</name>
    <dbReference type="NCBI Taxonomy" id="1245745"/>
    <lineage>
        <taxon>Eukaryota</taxon>
        <taxon>Fungi</taxon>
        <taxon>Dikarya</taxon>
        <taxon>Ascomycota</taxon>
        <taxon>Pezizomycotina</taxon>
        <taxon>Sordariomycetes</taxon>
        <taxon>Hypocreomycetidae</taxon>
        <taxon>Hypocreales</taxon>
        <taxon>Cordycipitaceae</taxon>
        <taxon>Beauveria</taxon>
    </lineage>
</organism>
<dbReference type="SMART" id="SM00829">
    <property type="entry name" value="PKS_ER"/>
    <property type="match status" value="1"/>
</dbReference>
<dbReference type="EMBL" id="ANFO01000434">
    <property type="protein sequence ID" value="KGQ09532.1"/>
    <property type="molecule type" value="Genomic_DNA"/>
</dbReference>
<evidence type="ECO:0000259" key="2">
    <source>
        <dbReference type="SMART" id="SM00829"/>
    </source>
</evidence>
<dbReference type="OrthoDB" id="10257049at2759"/>
<protein>
    <submittedName>
        <fullName evidence="3">Quinone oxidoreductase-like protein 2</fullName>
    </submittedName>
</protein>
<dbReference type="Gene3D" id="3.40.50.720">
    <property type="entry name" value="NAD(P)-binding Rossmann-like Domain"/>
    <property type="match status" value="1"/>
</dbReference>
<sequence>MKAILIDKFCETLGQVRVSEVPSPEATGDNILIQVRGVGVNYVDTLYALGKHQNNKRHVTPPFILGLEFAGIVLAAPPDCEFQKGDAVFGDHAGAYAEVISLPRARIPSLLRVPEGWPVEAAAGLAATLPVAYDGLVSAGRLRAGETVLVHAAAGGLGVMACQIAASRGCRVIGTAGSDDKCKYAKGYGASECVNYTADKKWWEKVNAMTGGRGVDVVFDPVGLVEPSLRCMASKGRIVVVGFAGLDGNFEKIAMNRILLKQVELIGYRFGQSLRENPARREEIWEQLYPMLEYLSVKPTLSVMYEGLESVPRALRDISERKIFGKAVVRPAIGGSVHRL</sequence>
<dbReference type="SUPFAM" id="SSF50129">
    <property type="entry name" value="GroES-like"/>
    <property type="match status" value="1"/>
</dbReference>
<gene>
    <name evidence="3" type="ORF">BBAD15_g5125</name>
</gene>
<accession>A0A0A2VT49</accession>
<proteinExistence type="predicted"/>
<evidence type="ECO:0000313" key="4">
    <source>
        <dbReference type="Proteomes" id="UP000030106"/>
    </source>
</evidence>
<dbReference type="Gene3D" id="3.90.180.10">
    <property type="entry name" value="Medium-chain alcohol dehydrogenases, catalytic domain"/>
    <property type="match status" value="1"/>
</dbReference>
<dbReference type="eggNOG" id="KOG1198">
    <property type="taxonomic scope" value="Eukaryota"/>
</dbReference>
<dbReference type="GO" id="GO:0005739">
    <property type="term" value="C:mitochondrion"/>
    <property type="evidence" value="ECO:0007669"/>
    <property type="project" value="TreeGrafter"/>
</dbReference>
<dbReference type="CDD" id="cd08241">
    <property type="entry name" value="QOR1"/>
    <property type="match status" value="1"/>
</dbReference>
<dbReference type="SUPFAM" id="SSF51735">
    <property type="entry name" value="NAD(P)-binding Rossmann-fold domains"/>
    <property type="match status" value="1"/>
</dbReference>
<dbReference type="InterPro" id="IPR013154">
    <property type="entry name" value="ADH-like_N"/>
</dbReference>